<feature type="transmembrane region" description="Helical" evidence="1">
    <location>
        <begin position="380"/>
        <end position="400"/>
    </location>
</feature>
<dbReference type="AlphaFoldDB" id="A0A3S4NEQ9"/>
<feature type="transmembrane region" description="Helical" evidence="1">
    <location>
        <begin position="412"/>
        <end position="431"/>
    </location>
</feature>
<dbReference type="PANTHER" id="PTHR38454">
    <property type="entry name" value="INTEGRAL MEMBRANE PROTEIN-RELATED"/>
    <property type="match status" value="1"/>
</dbReference>
<keyword evidence="1" id="KW-1133">Transmembrane helix</keyword>
<feature type="transmembrane region" description="Helical" evidence="1">
    <location>
        <begin position="133"/>
        <end position="153"/>
    </location>
</feature>
<feature type="transmembrane region" description="Helical" evidence="1">
    <location>
        <begin position="835"/>
        <end position="852"/>
    </location>
</feature>
<dbReference type="KEGG" id="svf:NCTC3166_01966"/>
<dbReference type="InterPro" id="IPR018580">
    <property type="entry name" value="Uncharacterised_YfhO"/>
</dbReference>
<accession>A0A3S4NEQ9</accession>
<evidence type="ECO:0000313" key="3">
    <source>
        <dbReference type="Proteomes" id="UP000270025"/>
    </source>
</evidence>
<proteinExistence type="predicted"/>
<dbReference type="Pfam" id="PF09586">
    <property type="entry name" value="YfhO"/>
    <property type="match status" value="1"/>
</dbReference>
<dbReference type="RefSeq" id="WP_126405014.1">
    <property type="nucleotide sequence ID" value="NZ_LR134266.1"/>
</dbReference>
<dbReference type="EMBL" id="LR134266">
    <property type="protein sequence ID" value="VED68126.1"/>
    <property type="molecule type" value="Genomic_DNA"/>
</dbReference>
<reference evidence="2 3" key="1">
    <citation type="submission" date="2018-12" db="EMBL/GenBank/DDBJ databases">
        <authorList>
            <consortium name="Pathogen Informatics"/>
        </authorList>
    </citation>
    <scope>NUCLEOTIDE SEQUENCE [LARGE SCALE GENOMIC DNA]</scope>
    <source>
        <strain evidence="2 3">NCTC3166</strain>
    </source>
</reference>
<evidence type="ECO:0000313" key="2">
    <source>
        <dbReference type="EMBL" id="VED68126.1"/>
    </source>
</evidence>
<organism evidence="2 3">
    <name type="scientific">Streptococcus viridans</name>
    <dbReference type="NCBI Taxonomy" id="78535"/>
    <lineage>
        <taxon>Bacteria</taxon>
        <taxon>Bacillati</taxon>
        <taxon>Bacillota</taxon>
        <taxon>Bacilli</taxon>
        <taxon>Lactobacillales</taxon>
        <taxon>Streptococcaceae</taxon>
        <taxon>Streptococcus</taxon>
    </lineage>
</organism>
<feature type="transmembrane region" description="Helical" evidence="1">
    <location>
        <begin position="108"/>
        <end position="127"/>
    </location>
</feature>
<feature type="transmembrane region" description="Helical" evidence="1">
    <location>
        <begin position="160"/>
        <end position="180"/>
    </location>
</feature>
<feature type="transmembrane region" description="Helical" evidence="1">
    <location>
        <begin position="78"/>
        <end position="99"/>
    </location>
</feature>
<feature type="transmembrane region" description="Helical" evidence="1">
    <location>
        <begin position="12"/>
        <end position="35"/>
    </location>
</feature>
<protein>
    <submittedName>
        <fullName evidence="2">Copper ABC transporter permease</fullName>
    </submittedName>
</protein>
<dbReference type="Proteomes" id="UP000270025">
    <property type="component" value="Chromosome"/>
</dbReference>
<feature type="transmembrane region" description="Helical" evidence="1">
    <location>
        <begin position="438"/>
        <end position="457"/>
    </location>
</feature>
<name>A0A3S4NEQ9_9STRE</name>
<feature type="transmembrane region" description="Helical" evidence="1">
    <location>
        <begin position="290"/>
        <end position="312"/>
    </location>
</feature>
<feature type="transmembrane region" description="Helical" evidence="1">
    <location>
        <begin position="186"/>
        <end position="215"/>
    </location>
</feature>
<gene>
    <name evidence="2" type="ORF">NCTC3166_01966</name>
</gene>
<feature type="transmembrane region" description="Helical" evidence="1">
    <location>
        <begin position="355"/>
        <end position="373"/>
    </location>
</feature>
<keyword evidence="1" id="KW-0812">Transmembrane</keyword>
<sequence>MKFKKYLSHPIIVYFTAFLLPFTILFFVYLSQGIYWGSETSPLLGDGFHQYVIFDVTLRNILHGTDSLLYSFTSGLGLNFYALSSYYLGSFLSPFVFFFDSLSMVDSVYLFTLIKIGLIGLSTYYSIKGIYPKLQQFLILSLSTLFALMSFSISQIEIKTWLDVFILAPLILLGLHRLMIQKKRVLYFTSLTILFIQNYYFGFMMALFLTLWYFTQLSWDFKERKSSFLDFTIVSILAGVTSLIMIYPTILDLRTHGENFTKITRTFTENSWYLDVFAKNLIGSFDTTKYGAIPMIYVGLFPFLLAFLFFFVKSIRFHVKLAYLTLLVILIASFYLQALDLFWQGMHAPNMFLHRYAWLFSLTILFMAAEVLNRIKEINWQRLCLAVSLLSIGFILTFLYRKHYPFLTSSHYVLTLEFLLVFFTVTLAFTVRKLSHPIFSAVILFFCLFEISINSYYQIDGIANEWVFAARSSYQGKIPAIDKLTSSLQDDQEFYRTEILQPQTGNDSMKYNFRGISQFSSVRNTDTSSTLDKLGFKSDGTNLNLRYQNNTLLMDSLFGIKYNISDRNPQKFAFHKLETQGNQTLYQNEKALSLAFLTASPYKDIQFSNLTLDNQKNFLNHLTGQSLTYYQRLHPLKTGADDPSQGPQKAKVEADSFLTYASIEYELYIQNDSQLYVNLPSLEFENEDYTDVEIITNGQVNRYTTDNVFPFFTIGHFTAGETVKVRIAFPENSTVTFQNPEFFALNLQAYQEAFERLHQQEVHVQTKGNTVTADFTTDHHTSLFFTLPYDKGWTATINDQPVPIRRVQKGFMAVDVPKGKGQVVLQFIPHGLKEGTIAFLLGILSFACYNAIRNKSQSSKNQ</sequence>
<keyword evidence="3" id="KW-1185">Reference proteome</keyword>
<dbReference type="PANTHER" id="PTHR38454:SF1">
    <property type="entry name" value="INTEGRAL MEMBRANE PROTEIN"/>
    <property type="match status" value="1"/>
</dbReference>
<evidence type="ECO:0000256" key="1">
    <source>
        <dbReference type="SAM" id="Phobius"/>
    </source>
</evidence>
<keyword evidence="1" id="KW-0472">Membrane</keyword>
<feature type="transmembrane region" description="Helical" evidence="1">
    <location>
        <begin position="227"/>
        <end position="250"/>
    </location>
</feature>
<feature type="transmembrane region" description="Helical" evidence="1">
    <location>
        <begin position="321"/>
        <end position="343"/>
    </location>
</feature>